<dbReference type="InterPro" id="IPR027417">
    <property type="entry name" value="P-loop_NTPase"/>
</dbReference>
<dbReference type="InterPro" id="IPR050699">
    <property type="entry name" value="RNA-DNA_Helicase"/>
</dbReference>
<proteinExistence type="predicted"/>
<keyword evidence="1" id="KW-0547">Nucleotide-binding</keyword>
<dbReference type="GO" id="GO:0016787">
    <property type="term" value="F:hydrolase activity"/>
    <property type="evidence" value="ECO:0007669"/>
    <property type="project" value="UniProtKB-KW"/>
</dbReference>
<evidence type="ECO:0000256" key="2">
    <source>
        <dbReference type="ARBA" id="ARBA00022801"/>
    </source>
</evidence>
<feature type="domain" description="Helicase ATP-binding" evidence="5">
    <location>
        <begin position="153"/>
        <end position="297"/>
    </location>
</feature>
<dbReference type="SUPFAM" id="SSF52540">
    <property type="entry name" value="P-loop containing nucleoside triphosphate hydrolases"/>
    <property type="match status" value="1"/>
</dbReference>
<evidence type="ECO:0000256" key="4">
    <source>
        <dbReference type="ARBA" id="ARBA00022840"/>
    </source>
</evidence>
<sequence length="854" mass="94176">MSQLSDRVLALSRFRAGLEEIAVSSVQADVPLLDDSASPTREPDWAFLLVCASALTPEVNEVAQDAVLRVAQGCLRSRQSTDEQRAAAILLLDRVGNQPAIALARDRDESILASIEANSSTLVLDALGRRAELTVTLPSGDVIDVNPFQKAFWELASANDWVSVSAPTSAGKSYIIREWMFSELRGSTPARLVYIAPTRALVEEVSEVFRSKLDDSVGVHTLPWDPEIPGFERQVFVLTQERLHLLHQRLPQFAPSVIFVDEAQKIADGTRGILLTQVLDEALRRDPTVRLVFASPLSANPGVLLDPASSQERKAALVGETVTVNQNLVFVNQVRRKPRRYALSLVYEGEEREVGQIELPLAPDGVGQKVPLIAAAIGGDSTGNLVFANGPAEAEKFARTIFDALGEGLAIESDAIQELVDFSKGVVHERFQLAEFARRGVAFHYGDMPLVLKAKVEELFKRGELRYLVCTSTLLEGVNLPCRNLFLRAPHKGPRMHMPMPDFWNLAGRAGRWGTEFQGNIFCVDTSDSKAWPEKPGRRERSSIVPAATTTLSNVASVIDYIDRGAQKADRETPPELESAFNWLAGRFISDGNLVGLHGVAFRAEETDRIAEALGRVTPTLRLRSDLVKKHAGISPMSMQRLLDAVLANGHPEELALVPPTSDDAFDEYKIALDYVAEYLGGSFEPESRRLSLARLIVHWMRGVPLSVIIDNRARWRRDQGQEVSYPGLIRKVMADVEDIARFEAPRYLSCYADVVAQAAGELGRQIDADAVDIEMMLELGVPRPTDMSFISVGLSRATTRAIAEFVLEPSLSPAQCTAWIENVDVEQLELPAFAAREIVALRQLFSERRWRAG</sequence>
<dbReference type="Pfam" id="PF00270">
    <property type="entry name" value="DEAD"/>
    <property type="match status" value="1"/>
</dbReference>
<dbReference type="Proteomes" id="UP000567246">
    <property type="component" value="Unassembled WGS sequence"/>
</dbReference>
<keyword evidence="3" id="KW-0347">Helicase</keyword>
<gene>
    <name evidence="7" type="ORF">HDA33_000471</name>
</gene>
<dbReference type="InterPro" id="IPR001650">
    <property type="entry name" value="Helicase_C-like"/>
</dbReference>
<dbReference type="PANTHER" id="PTHR12131:SF1">
    <property type="entry name" value="ATP-DEPENDENT RNA HELICASE SUPV3L1, MITOCHONDRIAL-RELATED"/>
    <property type="match status" value="1"/>
</dbReference>
<dbReference type="SMART" id="SM00487">
    <property type="entry name" value="DEXDc"/>
    <property type="match status" value="1"/>
</dbReference>
<organism evidence="7 8">
    <name type="scientific">Micrococcus endophyticus</name>
    <dbReference type="NCBI Taxonomy" id="455343"/>
    <lineage>
        <taxon>Bacteria</taxon>
        <taxon>Bacillati</taxon>
        <taxon>Actinomycetota</taxon>
        <taxon>Actinomycetes</taxon>
        <taxon>Micrococcales</taxon>
        <taxon>Micrococcaceae</taxon>
        <taxon>Micrococcus</taxon>
    </lineage>
</organism>
<dbReference type="SMART" id="SM00490">
    <property type="entry name" value="HELICc"/>
    <property type="match status" value="1"/>
</dbReference>
<dbReference type="Pfam" id="PF00271">
    <property type="entry name" value="Helicase_C"/>
    <property type="match status" value="1"/>
</dbReference>
<evidence type="ECO:0000313" key="7">
    <source>
        <dbReference type="EMBL" id="MBB5847907.1"/>
    </source>
</evidence>
<keyword evidence="4" id="KW-0067">ATP-binding</keyword>
<evidence type="ECO:0008006" key="9">
    <source>
        <dbReference type="Google" id="ProtNLM"/>
    </source>
</evidence>
<reference evidence="7 8" key="1">
    <citation type="submission" date="2020-08" db="EMBL/GenBank/DDBJ databases">
        <title>Sequencing the genomes of 1000 actinobacteria strains.</title>
        <authorList>
            <person name="Klenk H.-P."/>
        </authorList>
    </citation>
    <scope>NUCLEOTIDE SEQUENCE [LARGE SCALE GENOMIC DNA]</scope>
    <source>
        <strain evidence="7 8">DSM 17945</strain>
    </source>
</reference>
<comment type="caution">
    <text evidence="7">The sequence shown here is derived from an EMBL/GenBank/DDBJ whole genome shotgun (WGS) entry which is preliminary data.</text>
</comment>
<dbReference type="PROSITE" id="PS51192">
    <property type="entry name" value="HELICASE_ATP_BIND_1"/>
    <property type="match status" value="1"/>
</dbReference>
<accession>A0A7W9N0C3</accession>
<keyword evidence="8" id="KW-1185">Reference proteome</keyword>
<dbReference type="GO" id="GO:0005524">
    <property type="term" value="F:ATP binding"/>
    <property type="evidence" value="ECO:0007669"/>
    <property type="project" value="UniProtKB-KW"/>
</dbReference>
<evidence type="ECO:0000256" key="3">
    <source>
        <dbReference type="ARBA" id="ARBA00022806"/>
    </source>
</evidence>
<dbReference type="EMBL" id="JACHMW010000001">
    <property type="protein sequence ID" value="MBB5847907.1"/>
    <property type="molecule type" value="Genomic_DNA"/>
</dbReference>
<evidence type="ECO:0000259" key="6">
    <source>
        <dbReference type="PROSITE" id="PS51194"/>
    </source>
</evidence>
<dbReference type="AlphaFoldDB" id="A0A7W9N0C3"/>
<keyword evidence="2" id="KW-0378">Hydrolase</keyword>
<evidence type="ECO:0000256" key="1">
    <source>
        <dbReference type="ARBA" id="ARBA00022741"/>
    </source>
</evidence>
<dbReference type="InterPro" id="IPR014001">
    <property type="entry name" value="Helicase_ATP-bd"/>
</dbReference>
<evidence type="ECO:0000313" key="8">
    <source>
        <dbReference type="Proteomes" id="UP000567246"/>
    </source>
</evidence>
<evidence type="ECO:0000259" key="5">
    <source>
        <dbReference type="PROSITE" id="PS51192"/>
    </source>
</evidence>
<dbReference type="Gene3D" id="3.40.50.300">
    <property type="entry name" value="P-loop containing nucleotide triphosphate hydrolases"/>
    <property type="match status" value="2"/>
</dbReference>
<protein>
    <recommendedName>
        <fullName evidence="9">DEAD/DEAH box helicase</fullName>
    </recommendedName>
</protein>
<dbReference type="PANTHER" id="PTHR12131">
    <property type="entry name" value="ATP-DEPENDENT RNA AND DNA HELICASE"/>
    <property type="match status" value="1"/>
</dbReference>
<dbReference type="RefSeq" id="WP_184170496.1">
    <property type="nucleotide sequence ID" value="NZ_BAABAG010000021.1"/>
</dbReference>
<dbReference type="InterPro" id="IPR011545">
    <property type="entry name" value="DEAD/DEAH_box_helicase_dom"/>
</dbReference>
<dbReference type="PROSITE" id="PS51194">
    <property type="entry name" value="HELICASE_CTER"/>
    <property type="match status" value="1"/>
</dbReference>
<name>A0A7W9N0C3_9MICC</name>
<dbReference type="GO" id="GO:0003676">
    <property type="term" value="F:nucleic acid binding"/>
    <property type="evidence" value="ECO:0007669"/>
    <property type="project" value="InterPro"/>
</dbReference>
<dbReference type="GO" id="GO:0004386">
    <property type="term" value="F:helicase activity"/>
    <property type="evidence" value="ECO:0007669"/>
    <property type="project" value="UniProtKB-KW"/>
</dbReference>
<feature type="domain" description="Helicase C-terminal" evidence="6">
    <location>
        <begin position="408"/>
        <end position="556"/>
    </location>
</feature>